<evidence type="ECO:0000256" key="4">
    <source>
        <dbReference type="ARBA" id="ARBA00022989"/>
    </source>
</evidence>
<feature type="transmembrane region" description="Helical" evidence="6">
    <location>
        <begin position="33"/>
        <end position="54"/>
    </location>
</feature>
<evidence type="ECO:0000256" key="2">
    <source>
        <dbReference type="ARBA" id="ARBA00022448"/>
    </source>
</evidence>
<evidence type="ECO:0000256" key="1">
    <source>
        <dbReference type="ARBA" id="ARBA00004370"/>
    </source>
</evidence>
<proteinExistence type="predicted"/>
<keyword evidence="3 6" id="KW-0812">Transmembrane</keyword>
<feature type="transmembrane region" description="Helical" evidence="6">
    <location>
        <begin position="60"/>
        <end position="79"/>
    </location>
</feature>
<keyword evidence="8" id="KW-1185">Reference proteome</keyword>
<dbReference type="AlphaFoldDB" id="A0A0C2IHS1"/>
<keyword evidence="4 6" id="KW-1133">Transmembrane helix</keyword>
<feature type="transmembrane region" description="Helical" evidence="6">
    <location>
        <begin position="142"/>
        <end position="166"/>
    </location>
</feature>
<sequence length="234" mass="26760">MFDVYNIAGLMVSAVLLMFETLPPSLEGKFKPFLQVGVNVGVSLISLASLYRFVKFDWNFVHLLTFILNAVLCAAVIISKESPKYIYNKTQDVEKTIKIYKSLRGRHFRYQEVDELVDSCEKSSKIKKLSIIEFLKERKFRLATISLIILHMGQQFSGINGIMAFAPSLFETLNFDHPDLSCFIVTSVGLVSSVVFAPLICRFRRKLLWMISFLLMTISFIGFLISQHVHVLIF</sequence>
<feature type="transmembrane region" description="Helical" evidence="6">
    <location>
        <begin position="207"/>
        <end position="225"/>
    </location>
</feature>
<dbReference type="GO" id="GO:0015149">
    <property type="term" value="F:hexose transmembrane transporter activity"/>
    <property type="evidence" value="ECO:0007669"/>
    <property type="project" value="TreeGrafter"/>
</dbReference>
<reference evidence="7 8" key="1">
    <citation type="journal article" date="2014" name="Genome Biol. Evol.">
        <title>The genome of the myxosporean Thelohanellus kitauei shows adaptations to nutrient acquisition within its fish host.</title>
        <authorList>
            <person name="Yang Y."/>
            <person name="Xiong J."/>
            <person name="Zhou Z."/>
            <person name="Huo F."/>
            <person name="Miao W."/>
            <person name="Ran C."/>
            <person name="Liu Y."/>
            <person name="Zhang J."/>
            <person name="Feng J."/>
            <person name="Wang M."/>
            <person name="Wang M."/>
            <person name="Wang L."/>
            <person name="Yao B."/>
        </authorList>
    </citation>
    <scope>NUCLEOTIDE SEQUENCE [LARGE SCALE GENOMIC DNA]</scope>
    <source>
        <strain evidence="7">Wuqing</strain>
    </source>
</reference>
<dbReference type="PANTHER" id="PTHR23503:SF8">
    <property type="entry name" value="FACILITATED GLUCOSE TRANSPORTER PROTEIN 1"/>
    <property type="match status" value="1"/>
</dbReference>
<feature type="transmembrane region" description="Helical" evidence="6">
    <location>
        <begin position="6"/>
        <end position="26"/>
    </location>
</feature>
<dbReference type="Gene3D" id="1.20.1250.20">
    <property type="entry name" value="MFS general substrate transporter like domains"/>
    <property type="match status" value="1"/>
</dbReference>
<dbReference type="SUPFAM" id="SSF103473">
    <property type="entry name" value="MFS general substrate transporter"/>
    <property type="match status" value="1"/>
</dbReference>
<dbReference type="OrthoDB" id="5972344at2759"/>
<dbReference type="InterPro" id="IPR045263">
    <property type="entry name" value="GLUT"/>
</dbReference>
<dbReference type="GO" id="GO:0016020">
    <property type="term" value="C:membrane"/>
    <property type="evidence" value="ECO:0007669"/>
    <property type="project" value="UniProtKB-SubCell"/>
</dbReference>
<evidence type="ECO:0000256" key="3">
    <source>
        <dbReference type="ARBA" id="ARBA00022692"/>
    </source>
</evidence>
<organism evidence="7 8">
    <name type="scientific">Thelohanellus kitauei</name>
    <name type="common">Myxosporean</name>
    <dbReference type="NCBI Taxonomy" id="669202"/>
    <lineage>
        <taxon>Eukaryota</taxon>
        <taxon>Metazoa</taxon>
        <taxon>Cnidaria</taxon>
        <taxon>Myxozoa</taxon>
        <taxon>Myxosporea</taxon>
        <taxon>Bivalvulida</taxon>
        <taxon>Platysporina</taxon>
        <taxon>Myxobolidae</taxon>
        <taxon>Thelohanellus</taxon>
    </lineage>
</organism>
<evidence type="ECO:0000256" key="6">
    <source>
        <dbReference type="SAM" id="Phobius"/>
    </source>
</evidence>
<dbReference type="InterPro" id="IPR036259">
    <property type="entry name" value="MFS_trans_sf"/>
</dbReference>
<keyword evidence="5 6" id="KW-0472">Membrane</keyword>
<accession>A0A0C2IHS1</accession>
<evidence type="ECO:0000313" key="8">
    <source>
        <dbReference type="Proteomes" id="UP000031668"/>
    </source>
</evidence>
<dbReference type="InterPro" id="IPR005828">
    <property type="entry name" value="MFS_sugar_transport-like"/>
</dbReference>
<dbReference type="Pfam" id="PF00083">
    <property type="entry name" value="Sugar_tr"/>
    <property type="match status" value="1"/>
</dbReference>
<keyword evidence="7" id="KW-0762">Sugar transport</keyword>
<evidence type="ECO:0000313" key="7">
    <source>
        <dbReference type="EMBL" id="KII64884.1"/>
    </source>
</evidence>
<comment type="subcellular location">
    <subcellularLocation>
        <location evidence="1">Membrane</location>
    </subcellularLocation>
</comment>
<gene>
    <name evidence="7" type="ORF">RF11_09294</name>
</gene>
<dbReference type="PANTHER" id="PTHR23503">
    <property type="entry name" value="SOLUTE CARRIER FAMILY 2"/>
    <property type="match status" value="1"/>
</dbReference>
<keyword evidence="2" id="KW-0813">Transport</keyword>
<comment type="caution">
    <text evidence="7">The sequence shown here is derived from an EMBL/GenBank/DDBJ whole genome shotgun (WGS) entry which is preliminary data.</text>
</comment>
<name>A0A0C2IHS1_THEKT</name>
<dbReference type="Proteomes" id="UP000031668">
    <property type="component" value="Unassembled WGS sequence"/>
</dbReference>
<evidence type="ECO:0000256" key="5">
    <source>
        <dbReference type="ARBA" id="ARBA00023136"/>
    </source>
</evidence>
<dbReference type="EMBL" id="JWZT01004076">
    <property type="protein sequence ID" value="KII64884.1"/>
    <property type="molecule type" value="Genomic_DNA"/>
</dbReference>
<feature type="transmembrane region" description="Helical" evidence="6">
    <location>
        <begin position="178"/>
        <end position="200"/>
    </location>
</feature>
<protein>
    <submittedName>
        <fullName evidence="7">Solute carrier family 2, facilitated glucose transporter member 2</fullName>
    </submittedName>
</protein>